<evidence type="ECO:0000256" key="11">
    <source>
        <dbReference type="ARBA" id="ARBA00023136"/>
    </source>
</evidence>
<evidence type="ECO:0000256" key="12">
    <source>
        <dbReference type="ARBA" id="ARBA00023180"/>
    </source>
</evidence>
<proteinExistence type="predicted"/>
<feature type="transmembrane region" description="Helical" evidence="26">
    <location>
        <begin position="422"/>
        <end position="441"/>
    </location>
</feature>
<dbReference type="FunFam" id="1.20.1250.20:FF:000003">
    <property type="entry name" value="Solute carrier family 17 member 3"/>
    <property type="match status" value="1"/>
</dbReference>
<keyword evidence="6" id="KW-1003">Cell membrane</keyword>
<comment type="subcellular location">
    <subcellularLocation>
        <location evidence="2">Basolateral cell membrane</location>
        <topology evidence="2">Multi-pass membrane protein</topology>
    </subcellularLocation>
    <subcellularLocation>
        <location evidence="3">Cytoplasmic vesicle</location>
        <location evidence="3">Secretory vesicle membrane</location>
        <topology evidence="3">Multi-pass membrane protein</topology>
    </subcellularLocation>
    <subcellularLocation>
        <location evidence="1">Cytoplasmic vesicle</location>
        <location evidence="1">Secretory vesicle</location>
        <location evidence="1">Synaptic vesicle membrane</location>
    </subcellularLocation>
    <subcellularLocation>
        <location evidence="4">Lysosome membrane</location>
    </subcellularLocation>
</comment>
<comment type="catalytic activity">
    <reaction evidence="17">
        <text>N-acetylneuraminate(in) + H(+)(in) = N-acetylneuraminate(out) + H(+)(out)</text>
        <dbReference type="Rhea" id="RHEA:28987"/>
        <dbReference type="ChEBI" id="CHEBI:15378"/>
        <dbReference type="ChEBI" id="CHEBI:35418"/>
    </reaction>
    <physiologicalReaction direction="right-to-left" evidence="17">
        <dbReference type="Rhea" id="RHEA:28989"/>
    </physiologicalReaction>
</comment>
<dbReference type="EMBL" id="JADBJN010000002">
    <property type="protein sequence ID" value="KAG5676920.1"/>
    <property type="molecule type" value="Genomic_DNA"/>
</dbReference>
<evidence type="ECO:0000256" key="22">
    <source>
        <dbReference type="ARBA" id="ARBA00069713"/>
    </source>
</evidence>
<keyword evidence="29" id="KW-1185">Reference proteome</keyword>
<keyword evidence="5" id="KW-0813">Transport</keyword>
<evidence type="ECO:0000256" key="16">
    <source>
        <dbReference type="ARBA" id="ARBA00050554"/>
    </source>
</evidence>
<comment type="catalytic activity">
    <reaction evidence="20">
        <text>D-glucuronate(out) + H(+)(out) = D-glucuronate(in) + H(+)(in)</text>
        <dbReference type="Rhea" id="RHEA:72591"/>
        <dbReference type="ChEBI" id="CHEBI:15378"/>
        <dbReference type="ChEBI" id="CHEBI:58720"/>
    </reaction>
    <physiologicalReaction direction="left-to-right" evidence="20">
        <dbReference type="Rhea" id="RHEA:72592"/>
    </physiologicalReaction>
</comment>
<feature type="transmembrane region" description="Helical" evidence="26">
    <location>
        <begin position="126"/>
        <end position="150"/>
    </location>
</feature>
<dbReference type="OrthoDB" id="7777937at2759"/>
<sequence length="467" mass="52626">MSNEHLSSDETPLYLRKRYLIVFLAFLGYVNLYTMRVDLSVAIVALTENRSVSNEDGSIKYEQYFDWNSKEKGVALSAFFYGYVCTQFIGGYIASKFSGKLVFGSGILGSSICTMCTPILCYQGIYYLYIVRLIVGIFSGLSFPAVNAVYSKWSTPMERSRMAAFGISGIYLGAVIAMLLSGWLAQYYTWEWIFYTFGIAGFVWSCIWFLIVRESPSLDKFMLESERDFIMNNLNDQELSSSKKIPWISIFTSMPVYAVSIAHFAYSWGYYTLLTQLPSYMRDIVDFDLEKSGYVSAIPYLVLTILLLPSGYLADWFQIKNLLSTSQVRKFFNNTSFFGQMVFLLLAGYFTNSIQIVTCITLSIGLGAFSMSGFLANTLDIAPQYSSIVLGFSNSIATLPGLISPIITGYIVQTPSDSEYKIVFFIASGIYIIGIFFYAIYATGKVQPWALPSMSEMQAVQLQEERK</sequence>
<keyword evidence="14" id="KW-0968">Cytoplasmic vesicle</keyword>
<evidence type="ECO:0000256" key="14">
    <source>
        <dbReference type="ARBA" id="ARBA00023329"/>
    </source>
</evidence>
<evidence type="ECO:0000256" key="8">
    <source>
        <dbReference type="ARBA" id="ARBA00022847"/>
    </source>
</evidence>
<dbReference type="AlphaFoldDB" id="A0A9J6C4Z1"/>
<dbReference type="SUPFAM" id="SSF103473">
    <property type="entry name" value="MFS general substrate transporter"/>
    <property type="match status" value="1"/>
</dbReference>
<feature type="transmembrane region" description="Helical" evidence="26">
    <location>
        <begin position="388"/>
        <end position="410"/>
    </location>
</feature>
<dbReference type="InterPro" id="IPR036259">
    <property type="entry name" value="MFS_trans_sf"/>
</dbReference>
<comment type="catalytic activity">
    <reaction evidence="16">
        <text>L-aspartate(out) = L-aspartate(in)</text>
        <dbReference type="Rhea" id="RHEA:66332"/>
        <dbReference type="ChEBI" id="CHEBI:29991"/>
    </reaction>
    <physiologicalReaction direction="left-to-right" evidence="16">
        <dbReference type="Rhea" id="RHEA:66333"/>
    </physiologicalReaction>
</comment>
<evidence type="ECO:0000256" key="13">
    <source>
        <dbReference type="ARBA" id="ARBA00023228"/>
    </source>
</evidence>
<keyword evidence="8" id="KW-0769">Symport</keyword>
<dbReference type="GO" id="GO:0006820">
    <property type="term" value="P:monoatomic anion transport"/>
    <property type="evidence" value="ECO:0007669"/>
    <property type="project" value="TreeGrafter"/>
</dbReference>
<feature type="transmembrane region" description="Helical" evidence="26">
    <location>
        <begin position="101"/>
        <end position="120"/>
    </location>
</feature>
<dbReference type="Proteomes" id="UP001107558">
    <property type="component" value="Chromosome 2"/>
</dbReference>
<dbReference type="InterPro" id="IPR011701">
    <property type="entry name" value="MFS"/>
</dbReference>
<evidence type="ECO:0000256" key="19">
    <source>
        <dbReference type="ARBA" id="ARBA00051447"/>
    </source>
</evidence>
<keyword evidence="13" id="KW-0458">Lysosome</keyword>
<feature type="transmembrane region" description="Helical" evidence="26">
    <location>
        <begin position="331"/>
        <end position="349"/>
    </location>
</feature>
<dbReference type="Gene3D" id="1.20.1250.20">
    <property type="entry name" value="MFS general substrate transporter like domains"/>
    <property type="match status" value="2"/>
</dbReference>
<feature type="domain" description="Major facilitator superfamily (MFS) profile" evidence="27">
    <location>
        <begin position="20"/>
        <end position="446"/>
    </location>
</feature>
<evidence type="ECO:0000256" key="23">
    <source>
        <dbReference type="ARBA" id="ARBA00080244"/>
    </source>
</evidence>
<feature type="transmembrane region" description="Helical" evidence="26">
    <location>
        <begin position="74"/>
        <end position="94"/>
    </location>
</feature>
<dbReference type="Pfam" id="PF07690">
    <property type="entry name" value="MFS_1"/>
    <property type="match status" value="1"/>
</dbReference>
<comment type="function">
    <text evidence="21">Receptor for CM101, a polysaccharide produced by group B Streptococcus with antipathoangiogenic properties.</text>
</comment>
<feature type="transmembrane region" description="Helical" evidence="26">
    <location>
        <begin position="192"/>
        <end position="212"/>
    </location>
</feature>
<dbReference type="FunFam" id="1.20.1250.20:FF:000067">
    <property type="entry name" value="sialin isoform X2"/>
    <property type="match status" value="1"/>
</dbReference>
<comment type="catalytic activity">
    <reaction evidence="19">
        <text>L-glutamate(out) = L-glutamate(in)</text>
        <dbReference type="Rhea" id="RHEA:66336"/>
        <dbReference type="ChEBI" id="CHEBI:29985"/>
    </reaction>
    <physiologicalReaction direction="left-to-right" evidence="19">
        <dbReference type="Rhea" id="RHEA:66337"/>
    </physiologicalReaction>
</comment>
<dbReference type="PANTHER" id="PTHR11662:SF455">
    <property type="entry name" value="GH23975P"/>
    <property type="match status" value="1"/>
</dbReference>
<keyword evidence="12" id="KW-0325">Glycoprotein</keyword>
<feature type="transmembrane region" description="Helical" evidence="26">
    <location>
        <begin position="162"/>
        <end position="186"/>
    </location>
</feature>
<dbReference type="GO" id="GO:0005765">
    <property type="term" value="C:lysosomal membrane"/>
    <property type="evidence" value="ECO:0007669"/>
    <property type="project" value="UniProtKB-SubCell"/>
</dbReference>
<feature type="transmembrane region" description="Helical" evidence="26">
    <location>
        <begin position="247"/>
        <end position="271"/>
    </location>
</feature>
<evidence type="ECO:0000313" key="28">
    <source>
        <dbReference type="EMBL" id="KAG5676920.1"/>
    </source>
</evidence>
<comment type="catalytic activity">
    <reaction evidence="18">
        <text>N-acetyl-L-aspartyl-L-glutamate(out) = N-acetyl-L-aspartyl-L-glutamate(in)</text>
        <dbReference type="Rhea" id="RHEA:72599"/>
        <dbReference type="ChEBI" id="CHEBI:76931"/>
    </reaction>
    <physiologicalReaction direction="left-to-right" evidence="18">
        <dbReference type="Rhea" id="RHEA:72600"/>
    </physiologicalReaction>
</comment>
<dbReference type="InterPro" id="IPR050382">
    <property type="entry name" value="MFS_Na/Anion_cotransporter"/>
</dbReference>
<evidence type="ECO:0000256" key="1">
    <source>
        <dbReference type="ARBA" id="ARBA00004432"/>
    </source>
</evidence>
<keyword evidence="10" id="KW-0770">Synapse</keyword>
<evidence type="ECO:0000256" key="9">
    <source>
        <dbReference type="ARBA" id="ARBA00022989"/>
    </source>
</evidence>
<evidence type="ECO:0000256" key="18">
    <source>
        <dbReference type="ARBA" id="ARBA00051403"/>
    </source>
</evidence>
<evidence type="ECO:0000256" key="6">
    <source>
        <dbReference type="ARBA" id="ARBA00022475"/>
    </source>
</evidence>
<dbReference type="PROSITE" id="PS50850">
    <property type="entry name" value="MFS"/>
    <property type="match status" value="1"/>
</dbReference>
<keyword evidence="7 26" id="KW-0812">Transmembrane</keyword>
<dbReference type="InterPro" id="IPR020846">
    <property type="entry name" value="MFS_dom"/>
</dbReference>
<organism evidence="28 29">
    <name type="scientific">Polypedilum vanderplanki</name>
    <name type="common">Sleeping chironomid midge</name>
    <dbReference type="NCBI Taxonomy" id="319348"/>
    <lineage>
        <taxon>Eukaryota</taxon>
        <taxon>Metazoa</taxon>
        <taxon>Ecdysozoa</taxon>
        <taxon>Arthropoda</taxon>
        <taxon>Hexapoda</taxon>
        <taxon>Insecta</taxon>
        <taxon>Pterygota</taxon>
        <taxon>Neoptera</taxon>
        <taxon>Endopterygota</taxon>
        <taxon>Diptera</taxon>
        <taxon>Nematocera</taxon>
        <taxon>Chironomoidea</taxon>
        <taxon>Chironomidae</taxon>
        <taxon>Chironominae</taxon>
        <taxon>Polypedilum</taxon>
        <taxon>Polypedilum</taxon>
    </lineage>
</organism>
<feature type="transmembrane region" description="Helical" evidence="26">
    <location>
        <begin position="20"/>
        <end position="46"/>
    </location>
</feature>
<evidence type="ECO:0000256" key="4">
    <source>
        <dbReference type="ARBA" id="ARBA00004656"/>
    </source>
</evidence>
<evidence type="ECO:0000256" key="26">
    <source>
        <dbReference type="SAM" id="Phobius"/>
    </source>
</evidence>
<evidence type="ECO:0000256" key="17">
    <source>
        <dbReference type="ARBA" id="ARBA00050625"/>
    </source>
</evidence>
<keyword evidence="11 26" id="KW-0472">Membrane</keyword>
<gene>
    <name evidence="28" type="ORF">PVAND_006717</name>
</gene>
<dbReference type="GO" id="GO:0015293">
    <property type="term" value="F:symporter activity"/>
    <property type="evidence" value="ECO:0007669"/>
    <property type="project" value="UniProtKB-KW"/>
</dbReference>
<evidence type="ECO:0000256" key="5">
    <source>
        <dbReference type="ARBA" id="ARBA00022448"/>
    </source>
</evidence>
<name>A0A9J6C4Z1_POLVA</name>
<evidence type="ECO:0000256" key="20">
    <source>
        <dbReference type="ARBA" id="ARBA00051612"/>
    </source>
</evidence>
<dbReference type="CDD" id="cd17318">
    <property type="entry name" value="MFS_SLC17"/>
    <property type="match status" value="1"/>
</dbReference>
<feature type="transmembrane region" description="Helical" evidence="26">
    <location>
        <begin position="297"/>
        <end position="319"/>
    </location>
</feature>
<dbReference type="GO" id="GO:0046942">
    <property type="term" value="P:carboxylic acid transport"/>
    <property type="evidence" value="ECO:0007669"/>
    <property type="project" value="UniProtKB-ARBA"/>
</dbReference>
<evidence type="ECO:0000256" key="10">
    <source>
        <dbReference type="ARBA" id="ARBA00023018"/>
    </source>
</evidence>
<comment type="catalytic activity">
    <reaction evidence="15">
        <text>2 nitrate(out) + H(+)(out) = 2 nitrate(in) + H(+)(in)</text>
        <dbReference type="Rhea" id="RHEA:71539"/>
        <dbReference type="ChEBI" id="CHEBI:15378"/>
        <dbReference type="ChEBI" id="CHEBI:17632"/>
    </reaction>
    <physiologicalReaction direction="left-to-right" evidence="15">
        <dbReference type="Rhea" id="RHEA:71540"/>
    </physiologicalReaction>
</comment>
<keyword evidence="9 26" id="KW-1133">Transmembrane helix</keyword>
<reference evidence="28" key="1">
    <citation type="submission" date="2021-03" db="EMBL/GenBank/DDBJ databases">
        <title>Chromosome level genome of the anhydrobiotic midge Polypedilum vanderplanki.</title>
        <authorList>
            <person name="Yoshida Y."/>
            <person name="Kikawada T."/>
            <person name="Gusev O."/>
        </authorList>
    </citation>
    <scope>NUCLEOTIDE SEQUENCE</scope>
    <source>
        <strain evidence="28">NIAS01</strain>
        <tissue evidence="28">Whole body or cell culture</tissue>
    </source>
</reference>
<dbReference type="PANTHER" id="PTHR11662">
    <property type="entry name" value="SOLUTE CARRIER FAMILY 17"/>
    <property type="match status" value="1"/>
</dbReference>
<dbReference type="GO" id="GO:0030672">
    <property type="term" value="C:synaptic vesicle membrane"/>
    <property type="evidence" value="ECO:0007669"/>
    <property type="project" value="UniProtKB-SubCell"/>
</dbReference>
<dbReference type="GO" id="GO:0016323">
    <property type="term" value="C:basolateral plasma membrane"/>
    <property type="evidence" value="ECO:0007669"/>
    <property type="project" value="UniProtKB-SubCell"/>
</dbReference>
<evidence type="ECO:0000259" key="27">
    <source>
        <dbReference type="PROSITE" id="PS50850"/>
    </source>
</evidence>
<evidence type="ECO:0000256" key="7">
    <source>
        <dbReference type="ARBA" id="ARBA00022692"/>
    </source>
</evidence>
<evidence type="ECO:0000256" key="21">
    <source>
        <dbReference type="ARBA" id="ARBA00056891"/>
    </source>
</evidence>
<evidence type="ECO:0000256" key="15">
    <source>
        <dbReference type="ARBA" id="ARBA00050101"/>
    </source>
</evidence>
<evidence type="ECO:0000256" key="2">
    <source>
        <dbReference type="ARBA" id="ARBA00004554"/>
    </source>
</evidence>
<protein>
    <recommendedName>
        <fullName evidence="22">Sialin</fullName>
    </recommendedName>
    <alternativeName>
        <fullName evidence="25">H(+)/nitrate cotransporter</fullName>
    </alternativeName>
    <alternativeName>
        <fullName evidence="23">H(+)/sialic acid cotransporter</fullName>
    </alternativeName>
    <alternativeName>
        <fullName evidence="24">Vesicular excitatory amino acid transporter</fullName>
    </alternativeName>
</protein>
<evidence type="ECO:0000256" key="3">
    <source>
        <dbReference type="ARBA" id="ARBA00004638"/>
    </source>
</evidence>
<comment type="caution">
    <text evidence="28">The sequence shown here is derived from an EMBL/GenBank/DDBJ whole genome shotgun (WGS) entry which is preliminary data.</text>
</comment>
<accession>A0A9J6C4Z1</accession>
<evidence type="ECO:0000256" key="25">
    <source>
        <dbReference type="ARBA" id="ARBA00081925"/>
    </source>
</evidence>
<evidence type="ECO:0000256" key="24">
    <source>
        <dbReference type="ARBA" id="ARBA00081195"/>
    </source>
</evidence>
<feature type="transmembrane region" description="Helical" evidence="26">
    <location>
        <begin position="355"/>
        <end position="376"/>
    </location>
</feature>
<evidence type="ECO:0000313" key="29">
    <source>
        <dbReference type="Proteomes" id="UP001107558"/>
    </source>
</evidence>